<feature type="transmembrane region" description="Helical" evidence="1">
    <location>
        <begin position="705"/>
        <end position="724"/>
    </location>
</feature>
<evidence type="ECO:0000259" key="3">
    <source>
        <dbReference type="SMART" id="SM00703"/>
    </source>
</evidence>
<dbReference type="InterPro" id="IPR006621">
    <property type="entry name" value="Nose-resist-to-fluoxetine_N"/>
</dbReference>
<comment type="caution">
    <text evidence="4">The sequence shown here is derived from an EMBL/GenBank/DDBJ whole genome shotgun (WGS) entry which is preliminary data.</text>
</comment>
<dbReference type="Pfam" id="PF01757">
    <property type="entry name" value="Acyl_transf_3"/>
    <property type="match status" value="1"/>
</dbReference>
<gene>
    <name evidence="4" type="ORF">ElyMa_003606400</name>
</gene>
<feature type="transmembrane region" description="Helical" evidence="1">
    <location>
        <begin position="736"/>
        <end position="764"/>
    </location>
</feature>
<dbReference type="Pfam" id="PF20146">
    <property type="entry name" value="NRF"/>
    <property type="match status" value="1"/>
</dbReference>
<dbReference type="PANTHER" id="PTHR11161:SF0">
    <property type="entry name" value="O-ACYLTRANSFERASE LIKE PROTEIN"/>
    <property type="match status" value="1"/>
</dbReference>
<reference evidence="4 5" key="1">
    <citation type="journal article" date="2021" name="Elife">
        <title>Chloroplast acquisition without the gene transfer in kleptoplastic sea slugs, Plakobranchus ocellatus.</title>
        <authorList>
            <person name="Maeda T."/>
            <person name="Takahashi S."/>
            <person name="Yoshida T."/>
            <person name="Shimamura S."/>
            <person name="Takaki Y."/>
            <person name="Nagai Y."/>
            <person name="Toyoda A."/>
            <person name="Suzuki Y."/>
            <person name="Arimoto A."/>
            <person name="Ishii H."/>
            <person name="Satoh N."/>
            <person name="Nishiyama T."/>
            <person name="Hasebe M."/>
            <person name="Maruyama T."/>
            <person name="Minagawa J."/>
            <person name="Obokata J."/>
            <person name="Shigenobu S."/>
        </authorList>
    </citation>
    <scope>NUCLEOTIDE SEQUENCE [LARGE SCALE GENOMIC DNA]</scope>
</reference>
<evidence type="ECO:0000313" key="4">
    <source>
        <dbReference type="EMBL" id="GFR63502.1"/>
    </source>
</evidence>
<keyword evidence="5" id="KW-1185">Reference proteome</keyword>
<accession>A0AAV4EQU6</accession>
<keyword evidence="2" id="KW-0732">Signal</keyword>
<dbReference type="AlphaFoldDB" id="A0AAV4EQU6"/>
<feature type="transmembrane region" description="Helical" evidence="1">
    <location>
        <begin position="453"/>
        <end position="475"/>
    </location>
</feature>
<keyword evidence="1" id="KW-0812">Transmembrane</keyword>
<dbReference type="EMBL" id="BMAT01007409">
    <property type="protein sequence ID" value="GFR63502.1"/>
    <property type="molecule type" value="Genomic_DNA"/>
</dbReference>
<feature type="transmembrane region" description="Helical" evidence="1">
    <location>
        <begin position="544"/>
        <end position="563"/>
    </location>
</feature>
<keyword evidence="1" id="KW-1133">Transmembrane helix</keyword>
<protein>
    <submittedName>
        <fullName evidence="4">Nose resistant to fluoxetine protein 6-like</fullName>
    </submittedName>
</protein>
<dbReference type="GO" id="GO:0016747">
    <property type="term" value="F:acyltransferase activity, transferring groups other than amino-acyl groups"/>
    <property type="evidence" value="ECO:0007669"/>
    <property type="project" value="InterPro"/>
</dbReference>
<feature type="transmembrane region" description="Helical" evidence="1">
    <location>
        <begin position="252"/>
        <end position="275"/>
    </location>
</feature>
<feature type="transmembrane region" description="Helical" evidence="1">
    <location>
        <begin position="408"/>
        <end position="433"/>
    </location>
</feature>
<dbReference type="InterPro" id="IPR002656">
    <property type="entry name" value="Acyl_transf_3_dom"/>
</dbReference>
<feature type="signal peptide" evidence="2">
    <location>
        <begin position="1"/>
        <end position="22"/>
    </location>
</feature>
<feature type="domain" description="Nose resistant-to-fluoxetine protein N-terminal" evidence="3">
    <location>
        <begin position="103"/>
        <end position="243"/>
    </location>
</feature>
<sequence length="775" mass="86838">MAGIKLTLIVITMSSILKVISPELTYPNHISVLEHLTKPDLSQDNIARTLFQHIRHVKPINLLSNLGKALVQGRRYGQENNDHSLKFESNASPGGSLQNVMLKPQCAADFIAYAQHANVTFHHGNTSLWALRMVDATGKPSAGVLTGRFLFLGDFDECLAVRANYSVQSKALDTIVQKFNGQYCLGKYKTKTELLTILPEVRTGWAFCVPDSCSEEDSLQLSNVALKELNVTAIEFESMACSRGNVPLNTRAVAVFVALGIILALVILGTLVDILMVQMPKWRIRAEVREDLGGLISEASFETLRGRRDEWQSRIEADPLILNNNQPIMAMQTRQPFLVRLLVAFSLWSNAEKLVGTSQPPGSLSCLNGIRVISISWVVLGHTVLHIARNGDNVLTYSQDAIKRWSFMPIINGTFSVDTFFVLSAILVSYATLNQMKKTGGKFNWIKFYVHRYVRLTPVYMIVMAIYLGTLPYLINGPLNDQKKGFEKDPFCKNTWWGNPLYIQNLMNFKPDICMGWSWYLAVDMQFYVLSPLFLIPLHYRPKLGYAVVSLFLLATTVTPLVLSEVRKYPGSVIFVQLKGHPQPRGDIFYDIYISPYSRMGPYLVGIMCGYILSNLNRRSVRIPRHFVLIGWLAAIATGLAVIYGLYPYFKGTDMDPHAASIYNALSRTAWALSVAWIIFSCVTGSGGVVDTFLSWSLWVPLSRLTYVVYLIHVLVLDVLFATARTPMYASDFTVAILYLATLSLTYGLAFICSLLFEAPGLALEKLLLKQRKRS</sequence>
<feature type="transmembrane region" description="Helical" evidence="1">
    <location>
        <begin position="517"/>
        <end position="537"/>
    </location>
</feature>
<evidence type="ECO:0000256" key="2">
    <source>
        <dbReference type="SAM" id="SignalP"/>
    </source>
</evidence>
<keyword evidence="1" id="KW-0472">Membrane</keyword>
<dbReference type="PANTHER" id="PTHR11161">
    <property type="entry name" value="O-ACYLTRANSFERASE"/>
    <property type="match status" value="1"/>
</dbReference>
<name>A0AAV4EQU6_9GAST</name>
<feature type="transmembrane region" description="Helical" evidence="1">
    <location>
        <begin position="600"/>
        <end position="616"/>
    </location>
</feature>
<feature type="chain" id="PRO_5043439096" evidence="2">
    <location>
        <begin position="23"/>
        <end position="775"/>
    </location>
</feature>
<feature type="transmembrane region" description="Helical" evidence="1">
    <location>
        <begin position="670"/>
        <end position="693"/>
    </location>
</feature>
<proteinExistence type="predicted"/>
<evidence type="ECO:0000313" key="5">
    <source>
        <dbReference type="Proteomes" id="UP000762676"/>
    </source>
</evidence>
<dbReference type="SMART" id="SM00703">
    <property type="entry name" value="NRF"/>
    <property type="match status" value="1"/>
</dbReference>
<evidence type="ECO:0000256" key="1">
    <source>
        <dbReference type="SAM" id="Phobius"/>
    </source>
</evidence>
<organism evidence="4 5">
    <name type="scientific">Elysia marginata</name>
    <dbReference type="NCBI Taxonomy" id="1093978"/>
    <lineage>
        <taxon>Eukaryota</taxon>
        <taxon>Metazoa</taxon>
        <taxon>Spiralia</taxon>
        <taxon>Lophotrochozoa</taxon>
        <taxon>Mollusca</taxon>
        <taxon>Gastropoda</taxon>
        <taxon>Heterobranchia</taxon>
        <taxon>Euthyneura</taxon>
        <taxon>Panpulmonata</taxon>
        <taxon>Sacoglossa</taxon>
        <taxon>Placobranchoidea</taxon>
        <taxon>Plakobranchidae</taxon>
        <taxon>Elysia</taxon>
    </lineage>
</organism>
<feature type="transmembrane region" description="Helical" evidence="1">
    <location>
        <begin position="628"/>
        <end position="650"/>
    </location>
</feature>
<dbReference type="Proteomes" id="UP000762676">
    <property type="component" value="Unassembled WGS sequence"/>
</dbReference>
<dbReference type="InterPro" id="IPR052728">
    <property type="entry name" value="O2_lipid_transport_reg"/>
</dbReference>